<protein>
    <submittedName>
        <fullName evidence="1">622_t:CDS:1</fullName>
    </submittedName>
</protein>
<reference evidence="1" key="1">
    <citation type="submission" date="2021-06" db="EMBL/GenBank/DDBJ databases">
        <authorList>
            <person name="Kallberg Y."/>
            <person name="Tangrot J."/>
            <person name="Rosling A."/>
        </authorList>
    </citation>
    <scope>NUCLEOTIDE SEQUENCE</scope>
    <source>
        <strain evidence="1">MA453B</strain>
    </source>
</reference>
<accession>A0A9N9FH51</accession>
<name>A0A9N9FH51_9GLOM</name>
<dbReference type="AlphaFoldDB" id="A0A9N9FH51"/>
<evidence type="ECO:0000313" key="2">
    <source>
        <dbReference type="Proteomes" id="UP000789405"/>
    </source>
</evidence>
<sequence>MRNIESFNKPAKETSEIQEAKVVEEIEIFRAIAQEYFIDDSNEEVDTIPWDLSTKEKLTTSVMAQEINFQNLLIELVMEARIEITWAEDNKYQDTYLIDIPRWGEAADELEFEENIFTSENYDSYPHFNEN</sequence>
<gene>
    <name evidence="1" type="ORF">DERYTH_LOCUS4564</name>
</gene>
<proteinExistence type="predicted"/>
<comment type="caution">
    <text evidence="1">The sequence shown here is derived from an EMBL/GenBank/DDBJ whole genome shotgun (WGS) entry which is preliminary data.</text>
</comment>
<keyword evidence="2" id="KW-1185">Reference proteome</keyword>
<dbReference type="Proteomes" id="UP000789405">
    <property type="component" value="Unassembled WGS sequence"/>
</dbReference>
<organism evidence="1 2">
    <name type="scientific">Dentiscutata erythropus</name>
    <dbReference type="NCBI Taxonomy" id="1348616"/>
    <lineage>
        <taxon>Eukaryota</taxon>
        <taxon>Fungi</taxon>
        <taxon>Fungi incertae sedis</taxon>
        <taxon>Mucoromycota</taxon>
        <taxon>Glomeromycotina</taxon>
        <taxon>Glomeromycetes</taxon>
        <taxon>Diversisporales</taxon>
        <taxon>Gigasporaceae</taxon>
        <taxon>Dentiscutata</taxon>
    </lineage>
</organism>
<dbReference type="EMBL" id="CAJVPY010001774">
    <property type="protein sequence ID" value="CAG8535811.1"/>
    <property type="molecule type" value="Genomic_DNA"/>
</dbReference>
<evidence type="ECO:0000313" key="1">
    <source>
        <dbReference type="EMBL" id="CAG8535811.1"/>
    </source>
</evidence>